<protein>
    <submittedName>
        <fullName evidence="1">Uncharacterized protein</fullName>
    </submittedName>
</protein>
<dbReference type="EMBL" id="UINC01118846">
    <property type="protein sequence ID" value="SVC92251.1"/>
    <property type="molecule type" value="Genomic_DNA"/>
</dbReference>
<name>A0A382R6P5_9ZZZZ</name>
<dbReference type="AlphaFoldDB" id="A0A382R6P5"/>
<organism evidence="1">
    <name type="scientific">marine metagenome</name>
    <dbReference type="NCBI Taxonomy" id="408172"/>
    <lineage>
        <taxon>unclassified sequences</taxon>
        <taxon>metagenomes</taxon>
        <taxon>ecological metagenomes</taxon>
    </lineage>
</organism>
<gene>
    <name evidence="1" type="ORF">METZ01_LOCUS345105</name>
</gene>
<sequence>MQAQTNKASLNSVWPMEPQLVKQSRCLSYRSAFLTLGFQNVFSADLEAELMRMFG</sequence>
<proteinExistence type="predicted"/>
<accession>A0A382R6P5</accession>
<evidence type="ECO:0000313" key="1">
    <source>
        <dbReference type="EMBL" id="SVC92251.1"/>
    </source>
</evidence>
<reference evidence="1" key="1">
    <citation type="submission" date="2018-05" db="EMBL/GenBank/DDBJ databases">
        <authorList>
            <person name="Lanie J.A."/>
            <person name="Ng W.-L."/>
            <person name="Kazmierczak K.M."/>
            <person name="Andrzejewski T.M."/>
            <person name="Davidsen T.M."/>
            <person name="Wayne K.J."/>
            <person name="Tettelin H."/>
            <person name="Glass J.I."/>
            <person name="Rusch D."/>
            <person name="Podicherti R."/>
            <person name="Tsui H.-C.T."/>
            <person name="Winkler M.E."/>
        </authorList>
    </citation>
    <scope>NUCLEOTIDE SEQUENCE</scope>
</reference>